<dbReference type="EMBL" id="CP011923">
    <property type="protein sequence ID" value="AKN88131.1"/>
    <property type="molecule type" value="Genomic_DNA"/>
</dbReference>
<sequence>MYQSVYMLYPNDLDFVDIYISRYFGYIITAVVNHNSFK</sequence>
<reference evidence="1" key="1">
    <citation type="submission" date="2017-08" db="EMBL/GenBank/DDBJ databases">
        <title>Complete Genome Sequence of Francisella noatunensis subsp. orientalis strain FNO190.</title>
        <authorList>
            <person name="Pereira F.L."/>
            <person name="Goncalves L.A."/>
            <person name="Guilherme T.C."/>
            <person name="Soares S.C."/>
            <person name="Dorella F.A."/>
            <person name="Carvalho A.F."/>
            <person name="Leibowitz M.P."/>
            <person name="Leal C.A.G."/>
            <person name="Azevedo V.A.C."/>
            <person name="Figueiredo H.C.P."/>
        </authorList>
    </citation>
    <scope>NUCLEOTIDE SEQUENCE</scope>
    <source>
        <strain evidence="1">FNO190</strain>
    </source>
</reference>
<accession>A0ABN4H2B8</accession>
<evidence type="ECO:0000313" key="1">
    <source>
        <dbReference type="EMBL" id="AKN88131.1"/>
    </source>
</evidence>
<gene>
    <name evidence="1" type="ORF">FNO190_0268</name>
</gene>
<keyword evidence="2" id="KW-1185">Reference proteome</keyword>
<organism evidence="1 2">
    <name type="scientific">Francisella orientalis</name>
    <dbReference type="NCBI Taxonomy" id="299583"/>
    <lineage>
        <taxon>Bacteria</taxon>
        <taxon>Pseudomonadati</taxon>
        <taxon>Pseudomonadota</taxon>
        <taxon>Gammaproteobacteria</taxon>
        <taxon>Thiotrichales</taxon>
        <taxon>Francisellaceae</taxon>
        <taxon>Francisella</taxon>
    </lineage>
</organism>
<proteinExistence type="predicted"/>
<dbReference type="Proteomes" id="UP000035930">
    <property type="component" value="Chromosome"/>
</dbReference>
<protein>
    <submittedName>
        <fullName evidence="1">Uncharacterized protein</fullName>
    </submittedName>
</protein>
<name>A0ABN4H2B8_9GAMM</name>
<evidence type="ECO:0000313" key="2">
    <source>
        <dbReference type="Proteomes" id="UP000035930"/>
    </source>
</evidence>